<keyword evidence="2" id="KW-1133">Transmembrane helix</keyword>
<protein>
    <submittedName>
        <fullName evidence="3">Uncharacterized protein</fullName>
    </submittedName>
</protein>
<name>A0A9P6DY68_9AGAM</name>
<dbReference type="InterPro" id="IPR001129">
    <property type="entry name" value="Membr-assoc_MAPEG"/>
</dbReference>
<feature type="transmembrane region" description="Helical" evidence="2">
    <location>
        <begin position="173"/>
        <end position="191"/>
    </location>
</feature>
<feature type="transmembrane region" description="Helical" evidence="2">
    <location>
        <begin position="84"/>
        <end position="106"/>
    </location>
</feature>
<feature type="transmembrane region" description="Helical" evidence="2">
    <location>
        <begin position="140"/>
        <end position="161"/>
    </location>
</feature>
<evidence type="ECO:0000313" key="3">
    <source>
        <dbReference type="EMBL" id="KAF9515649.1"/>
    </source>
</evidence>
<evidence type="ECO:0000313" key="4">
    <source>
        <dbReference type="Proteomes" id="UP000886523"/>
    </source>
</evidence>
<keyword evidence="2" id="KW-0472">Membrane</keyword>
<keyword evidence="4" id="KW-1185">Reference proteome</keyword>
<feature type="region of interest" description="Disordered" evidence="1">
    <location>
        <begin position="1"/>
        <end position="36"/>
    </location>
</feature>
<dbReference type="Pfam" id="PF01124">
    <property type="entry name" value="MAPEG"/>
    <property type="match status" value="1"/>
</dbReference>
<proteinExistence type="predicted"/>
<sequence length="223" mass="24076">MSTASSLNTPSMAGPTPKSLDDTPPHNSAPSQSAPDVGRPGDKFLLVFILVYVLLMPVASALTRPTGYFSLFLDQVYGPRDTQSILMVVGLAAFHTYSFSAVVSVYGQSSHPGGYQVRSPRLVKSQLRGLPHRLVATHEALMDVFPLLGTTAAFVLATHSLAKNTTGSPSVTLIDGLFLYAFVKHILYYIVYLADIPDLRSPLHTFSVSALLSVLYELYRGSA</sequence>
<evidence type="ECO:0000256" key="1">
    <source>
        <dbReference type="SAM" id="MobiDB-lite"/>
    </source>
</evidence>
<keyword evidence="2" id="KW-0812">Transmembrane</keyword>
<feature type="compositionally biased region" description="Polar residues" evidence="1">
    <location>
        <begin position="25"/>
        <end position="34"/>
    </location>
</feature>
<dbReference type="OrthoDB" id="2421200at2759"/>
<organism evidence="3 4">
    <name type="scientific">Hydnum rufescens UP504</name>
    <dbReference type="NCBI Taxonomy" id="1448309"/>
    <lineage>
        <taxon>Eukaryota</taxon>
        <taxon>Fungi</taxon>
        <taxon>Dikarya</taxon>
        <taxon>Basidiomycota</taxon>
        <taxon>Agaricomycotina</taxon>
        <taxon>Agaricomycetes</taxon>
        <taxon>Cantharellales</taxon>
        <taxon>Hydnaceae</taxon>
        <taxon>Hydnum</taxon>
    </lineage>
</organism>
<reference evidence="3" key="1">
    <citation type="journal article" date="2020" name="Nat. Commun.">
        <title>Large-scale genome sequencing of mycorrhizal fungi provides insights into the early evolution of symbiotic traits.</title>
        <authorList>
            <person name="Miyauchi S."/>
            <person name="Kiss E."/>
            <person name="Kuo A."/>
            <person name="Drula E."/>
            <person name="Kohler A."/>
            <person name="Sanchez-Garcia M."/>
            <person name="Morin E."/>
            <person name="Andreopoulos B."/>
            <person name="Barry K.W."/>
            <person name="Bonito G."/>
            <person name="Buee M."/>
            <person name="Carver A."/>
            <person name="Chen C."/>
            <person name="Cichocki N."/>
            <person name="Clum A."/>
            <person name="Culley D."/>
            <person name="Crous P.W."/>
            <person name="Fauchery L."/>
            <person name="Girlanda M."/>
            <person name="Hayes R.D."/>
            <person name="Keri Z."/>
            <person name="LaButti K."/>
            <person name="Lipzen A."/>
            <person name="Lombard V."/>
            <person name="Magnuson J."/>
            <person name="Maillard F."/>
            <person name="Murat C."/>
            <person name="Nolan M."/>
            <person name="Ohm R.A."/>
            <person name="Pangilinan J."/>
            <person name="Pereira M.F."/>
            <person name="Perotto S."/>
            <person name="Peter M."/>
            <person name="Pfister S."/>
            <person name="Riley R."/>
            <person name="Sitrit Y."/>
            <person name="Stielow J.B."/>
            <person name="Szollosi G."/>
            <person name="Zifcakova L."/>
            <person name="Stursova M."/>
            <person name="Spatafora J.W."/>
            <person name="Tedersoo L."/>
            <person name="Vaario L.M."/>
            <person name="Yamada A."/>
            <person name="Yan M."/>
            <person name="Wang P."/>
            <person name="Xu J."/>
            <person name="Bruns T."/>
            <person name="Baldrian P."/>
            <person name="Vilgalys R."/>
            <person name="Dunand C."/>
            <person name="Henrissat B."/>
            <person name="Grigoriev I.V."/>
            <person name="Hibbett D."/>
            <person name="Nagy L.G."/>
            <person name="Martin F.M."/>
        </authorList>
    </citation>
    <scope>NUCLEOTIDE SEQUENCE</scope>
    <source>
        <strain evidence="3">UP504</strain>
    </source>
</reference>
<accession>A0A9P6DY68</accession>
<gene>
    <name evidence="3" type="ORF">BS47DRAFT_1381446</name>
</gene>
<dbReference type="Proteomes" id="UP000886523">
    <property type="component" value="Unassembled WGS sequence"/>
</dbReference>
<feature type="compositionally biased region" description="Polar residues" evidence="1">
    <location>
        <begin position="1"/>
        <end position="11"/>
    </location>
</feature>
<dbReference type="EMBL" id="MU128948">
    <property type="protein sequence ID" value="KAF9515649.1"/>
    <property type="molecule type" value="Genomic_DNA"/>
</dbReference>
<dbReference type="AlphaFoldDB" id="A0A9P6DY68"/>
<evidence type="ECO:0000256" key="2">
    <source>
        <dbReference type="SAM" id="Phobius"/>
    </source>
</evidence>
<feature type="transmembrane region" description="Helical" evidence="2">
    <location>
        <begin position="44"/>
        <end position="63"/>
    </location>
</feature>
<comment type="caution">
    <text evidence="3">The sequence shown here is derived from an EMBL/GenBank/DDBJ whole genome shotgun (WGS) entry which is preliminary data.</text>
</comment>